<dbReference type="InterPro" id="IPR029400">
    <property type="entry name" value="TINF2_N"/>
</dbReference>
<feature type="domain" description="C2H2-type" evidence="13">
    <location>
        <begin position="722"/>
        <end position="750"/>
    </location>
</feature>
<feature type="domain" description="C2H2-type" evidence="13">
    <location>
        <begin position="587"/>
        <end position="609"/>
    </location>
</feature>
<dbReference type="PANTHER" id="PTHR24384:SF242">
    <property type="entry name" value="ZINC FINGER PROTEIN 628"/>
    <property type="match status" value="1"/>
</dbReference>
<name>A0ABV0UPF7_9TELE</name>
<feature type="domain" description="C2H2-type" evidence="13">
    <location>
        <begin position="754"/>
        <end position="777"/>
    </location>
</feature>
<dbReference type="PANTHER" id="PTHR24384">
    <property type="entry name" value="FINGER PUTATIVE TRANSCRIPTION FACTOR FAMILY-RELATED"/>
    <property type="match status" value="1"/>
</dbReference>
<dbReference type="Proteomes" id="UP001482620">
    <property type="component" value="Unassembled WGS sequence"/>
</dbReference>
<keyword evidence="8" id="KW-0238">DNA-binding</keyword>
<feature type="domain" description="C2H2-type" evidence="13">
    <location>
        <begin position="842"/>
        <end position="869"/>
    </location>
</feature>
<keyword evidence="4" id="KW-0677">Repeat</keyword>
<feature type="compositionally biased region" description="Basic residues" evidence="12">
    <location>
        <begin position="345"/>
        <end position="354"/>
    </location>
</feature>
<keyword evidence="3" id="KW-0479">Metal-binding</keyword>
<evidence type="ECO:0000256" key="2">
    <source>
        <dbReference type="ARBA" id="ARBA00006991"/>
    </source>
</evidence>
<dbReference type="EMBL" id="JAHRIQ010081449">
    <property type="protein sequence ID" value="MEQ2247112.1"/>
    <property type="molecule type" value="Genomic_DNA"/>
</dbReference>
<dbReference type="Pfam" id="PF00096">
    <property type="entry name" value="zf-C2H2"/>
    <property type="match status" value="5"/>
</dbReference>
<feature type="domain" description="C2H2-type" evidence="13">
    <location>
        <begin position="811"/>
        <end position="841"/>
    </location>
</feature>
<dbReference type="InterPro" id="IPR036236">
    <property type="entry name" value="Znf_C2H2_sf"/>
</dbReference>
<dbReference type="Pfam" id="PF14973">
    <property type="entry name" value="TINF2_N"/>
    <property type="match status" value="1"/>
</dbReference>
<evidence type="ECO:0000256" key="3">
    <source>
        <dbReference type="ARBA" id="ARBA00022723"/>
    </source>
</evidence>
<evidence type="ECO:0000256" key="12">
    <source>
        <dbReference type="SAM" id="MobiDB-lite"/>
    </source>
</evidence>
<gene>
    <name evidence="14" type="ORF">ILYODFUR_005877</name>
</gene>
<dbReference type="Gene3D" id="3.30.160.60">
    <property type="entry name" value="Classic Zinc Finger"/>
    <property type="match status" value="9"/>
</dbReference>
<evidence type="ECO:0000259" key="13">
    <source>
        <dbReference type="PROSITE" id="PS50157"/>
    </source>
</evidence>
<keyword evidence="5 11" id="KW-0863">Zinc-finger</keyword>
<keyword evidence="15" id="KW-1185">Reference proteome</keyword>
<feature type="region of interest" description="Disordered" evidence="12">
    <location>
        <begin position="481"/>
        <end position="509"/>
    </location>
</feature>
<accession>A0ABV0UPF7</accession>
<feature type="domain" description="C2H2-type" evidence="13">
    <location>
        <begin position="870"/>
        <end position="898"/>
    </location>
</feature>
<protein>
    <recommendedName>
        <fullName evidence="13">C2H2-type domain-containing protein</fullName>
    </recommendedName>
</protein>
<feature type="region of interest" description="Disordered" evidence="12">
    <location>
        <begin position="385"/>
        <end position="430"/>
    </location>
</feature>
<reference evidence="14 15" key="1">
    <citation type="submission" date="2021-06" db="EMBL/GenBank/DDBJ databases">
        <authorList>
            <person name="Palmer J.M."/>
        </authorList>
    </citation>
    <scope>NUCLEOTIDE SEQUENCE [LARGE SCALE GENOMIC DNA]</scope>
    <source>
        <strain evidence="15">if_2019</strain>
        <tissue evidence="14">Muscle</tissue>
    </source>
</reference>
<evidence type="ECO:0000313" key="15">
    <source>
        <dbReference type="Proteomes" id="UP001482620"/>
    </source>
</evidence>
<feature type="compositionally biased region" description="Polar residues" evidence="12">
    <location>
        <begin position="494"/>
        <end position="509"/>
    </location>
</feature>
<evidence type="ECO:0000256" key="7">
    <source>
        <dbReference type="ARBA" id="ARBA00023015"/>
    </source>
</evidence>
<organism evidence="14 15">
    <name type="scientific">Ilyodon furcidens</name>
    <name type="common">goldbreast splitfin</name>
    <dbReference type="NCBI Taxonomy" id="33524"/>
    <lineage>
        <taxon>Eukaryota</taxon>
        <taxon>Metazoa</taxon>
        <taxon>Chordata</taxon>
        <taxon>Craniata</taxon>
        <taxon>Vertebrata</taxon>
        <taxon>Euteleostomi</taxon>
        <taxon>Actinopterygii</taxon>
        <taxon>Neopterygii</taxon>
        <taxon>Teleostei</taxon>
        <taxon>Neoteleostei</taxon>
        <taxon>Acanthomorphata</taxon>
        <taxon>Ovalentaria</taxon>
        <taxon>Atherinomorphae</taxon>
        <taxon>Cyprinodontiformes</taxon>
        <taxon>Goodeidae</taxon>
        <taxon>Ilyodon</taxon>
    </lineage>
</organism>
<dbReference type="CDD" id="cd11657">
    <property type="entry name" value="TIN2_N"/>
    <property type="match status" value="1"/>
</dbReference>
<proteinExistence type="inferred from homology"/>
<keyword evidence="10" id="KW-0539">Nucleus</keyword>
<feature type="compositionally biased region" description="Polar residues" evidence="12">
    <location>
        <begin position="418"/>
        <end position="428"/>
    </location>
</feature>
<evidence type="ECO:0000256" key="4">
    <source>
        <dbReference type="ARBA" id="ARBA00022737"/>
    </source>
</evidence>
<comment type="caution">
    <text evidence="14">The sequence shown here is derived from an EMBL/GenBank/DDBJ whole genome shotgun (WGS) entry which is preliminary data.</text>
</comment>
<feature type="domain" description="C2H2-type" evidence="13">
    <location>
        <begin position="694"/>
        <end position="721"/>
    </location>
</feature>
<evidence type="ECO:0000256" key="5">
    <source>
        <dbReference type="ARBA" id="ARBA00022771"/>
    </source>
</evidence>
<evidence type="ECO:0000256" key="10">
    <source>
        <dbReference type="ARBA" id="ARBA00023242"/>
    </source>
</evidence>
<comment type="similarity">
    <text evidence="2">Belongs to the krueppel C2H2-type zinc-finger protein family.</text>
</comment>
<dbReference type="SMART" id="SM00355">
    <property type="entry name" value="ZnF_C2H2"/>
    <property type="match status" value="13"/>
</dbReference>
<evidence type="ECO:0000256" key="9">
    <source>
        <dbReference type="ARBA" id="ARBA00023163"/>
    </source>
</evidence>
<dbReference type="PROSITE" id="PS00028">
    <property type="entry name" value="ZINC_FINGER_C2H2_1"/>
    <property type="match status" value="8"/>
</dbReference>
<feature type="domain" description="C2H2-type" evidence="13">
    <location>
        <begin position="637"/>
        <end position="665"/>
    </location>
</feature>
<evidence type="ECO:0000256" key="8">
    <source>
        <dbReference type="ARBA" id="ARBA00023125"/>
    </source>
</evidence>
<evidence type="ECO:0000313" key="14">
    <source>
        <dbReference type="EMBL" id="MEQ2247112.1"/>
    </source>
</evidence>
<evidence type="ECO:0000256" key="6">
    <source>
        <dbReference type="ARBA" id="ARBA00022833"/>
    </source>
</evidence>
<keyword evidence="6" id="KW-0862">Zinc</keyword>
<dbReference type="InterPro" id="IPR050752">
    <property type="entry name" value="C2H2-ZF_domain"/>
</dbReference>
<feature type="domain" description="C2H2-type" evidence="13">
    <location>
        <begin position="666"/>
        <end position="693"/>
    </location>
</feature>
<feature type="compositionally biased region" description="Polar residues" evidence="12">
    <location>
        <begin position="390"/>
        <end position="408"/>
    </location>
</feature>
<sequence>MYRFLQTINFGMEDNISQESLRPPSDKQMLPLPLTALRLLVPPLRLASAAIWQTVQRKVVADYGILEEFVSMVTDIIPELLTRNQRAQLTLGLRARLILALCHQENAPDCDLVEPHLDRMEMLIRSWLKEVGGSNPEVSHLDFVDLVKKFLSSPDEREHFFQKVFHEDFGAAYDEAIHALMWLFLSKFENVLPVQTFHQVASMFGEGSCVLAEYVQSVSQCDELRILLQYHNDLSQLDHNDISLDGSCIISALKLPCLETTKTFKRHEDVDVLKNVPSCPSPVEEDSVQLLDASHMKPNAASGHLTLESTVVTLEENGTQLSGIENQIEKNLDDVVEGLGAAASRVKKKRKVPGKKLNEPASTNSRPVRANRGLLMKKILEEEKRELQDETQPAKNPTPKKTIQSSKTPPAVSDKQDSASSGKLSTQKAPVATCSEDDSWSYYSEGSCQDDPSLSNADSWSYYSDDESSFEKSVSSPAESDSVSSCSNADAPENTFSPSQQPTCSNMKASTPKKTRNFLCFICKQQVSKKLRAHIKSHFPNKDYTCPQCDTKYKLLSSLERHLKKTCFEYHLKNIDPDKPEETQNLSKCDKCGAAFQYKVSLQKHLLTHHELYCSVCRTVLRDAETLARHKTAHMPFQCTRCDQIFTVFKHLVRHYENTHQISRPFKCNHCPKILPKLNVLIKHEWQHTGRLPFQCAQCNLKFKSFSYLLSHEKVHKGEKPCLCSDCGKTFAHRSNLYRHLRLIHSASRNERSYSCSQCEKAFKEKATLIKHQRTKHLQQLFRRQCPFCGKMVATSTLARHKVMHMGQSPFKCIVPECGRSYRTGSELKRHVLVHHTNERPHKCDVCGKGFVRLCDLNAHAKIHSKERPFVCHICGKAFLKAYSMFRHKRLLHPSMED</sequence>
<keyword evidence="7" id="KW-0805">Transcription regulation</keyword>
<dbReference type="InterPro" id="IPR013087">
    <property type="entry name" value="Znf_C2H2_type"/>
</dbReference>
<dbReference type="PROSITE" id="PS50157">
    <property type="entry name" value="ZINC_FINGER_C2H2_2"/>
    <property type="match status" value="9"/>
</dbReference>
<evidence type="ECO:0000256" key="1">
    <source>
        <dbReference type="ARBA" id="ARBA00004123"/>
    </source>
</evidence>
<evidence type="ECO:0000256" key="11">
    <source>
        <dbReference type="PROSITE-ProRule" id="PRU00042"/>
    </source>
</evidence>
<comment type="subcellular location">
    <subcellularLocation>
        <location evidence="1">Nucleus</location>
    </subcellularLocation>
</comment>
<feature type="region of interest" description="Disordered" evidence="12">
    <location>
        <begin position="343"/>
        <end position="373"/>
    </location>
</feature>
<dbReference type="SUPFAM" id="SSF57667">
    <property type="entry name" value="beta-beta-alpha zinc fingers"/>
    <property type="match status" value="7"/>
</dbReference>
<keyword evidence="9" id="KW-0804">Transcription</keyword>